<sequence length="404" mass="45817">MESKAWPTIFGHIKKSKTYEGNEQLRERLSRKICDNEEDKKLHVLAGMFANAKSSAPTIQVNQIESSSNEHPNLSKTYSTSPQKVPKFSKYSRSNHPQSWNPVDNPLGRHEKTFGPPSPERINSEEEFPMKNKTTDVAHSTSLLPWLKKWDTVPGMSSLKPHKTIKFENPPGFEKTVDRFSSRLDRIGVLPSLSLQKHTDTTLGKVEKTLIVAALAQTKDKDCKKSLPLYDMLVERSDWLLLREDLNDGTESLPRDPFYSHDVVLSDFEEYEQDKDAEYDPSFSSGPENKLSAAENQILDYSPLDFLNETENLDSQEDFFNLNVSSCSENKSKVSRTDDHYPSSSQFCAFSTPDKHRERKRKSTTNSSSGSDSSSSTKKYIPESIKDTLPAPVITADFSPFDFR</sequence>
<feature type="compositionally biased region" description="Basic and acidic residues" evidence="1">
    <location>
        <begin position="332"/>
        <end position="341"/>
    </location>
</feature>
<feature type="compositionally biased region" description="Polar residues" evidence="1">
    <location>
        <begin position="60"/>
        <end position="83"/>
    </location>
</feature>
<dbReference type="eggNOG" id="ENOG502THQM">
    <property type="taxonomic scope" value="Eukaryota"/>
</dbReference>
<evidence type="ECO:0000313" key="3">
    <source>
        <dbReference type="Proteomes" id="UP000008281"/>
    </source>
</evidence>
<feature type="compositionally biased region" description="Polar residues" evidence="1">
    <location>
        <begin position="91"/>
        <end position="102"/>
    </location>
</feature>
<dbReference type="Proteomes" id="UP000008281">
    <property type="component" value="Unassembled WGS sequence"/>
</dbReference>
<accession>E3M4P0</accession>
<gene>
    <name evidence="2" type="ORF">CRE_11954</name>
</gene>
<evidence type="ECO:0000313" key="2">
    <source>
        <dbReference type="EMBL" id="EFO91545.1"/>
    </source>
</evidence>
<evidence type="ECO:0000256" key="1">
    <source>
        <dbReference type="SAM" id="MobiDB-lite"/>
    </source>
</evidence>
<dbReference type="FunCoup" id="E3M4P0">
    <property type="interactions" value="1678"/>
</dbReference>
<dbReference type="EMBL" id="DS268424">
    <property type="protein sequence ID" value="EFO91545.1"/>
    <property type="molecule type" value="Genomic_DNA"/>
</dbReference>
<protein>
    <submittedName>
        <fullName evidence="2">Uncharacterized protein</fullName>
    </submittedName>
</protein>
<dbReference type="HOGENOM" id="CLU_650904_0_0_1"/>
<organism evidence="3">
    <name type="scientific">Caenorhabditis remanei</name>
    <name type="common">Caenorhabditis vulgaris</name>
    <dbReference type="NCBI Taxonomy" id="31234"/>
    <lineage>
        <taxon>Eukaryota</taxon>
        <taxon>Metazoa</taxon>
        <taxon>Ecdysozoa</taxon>
        <taxon>Nematoda</taxon>
        <taxon>Chromadorea</taxon>
        <taxon>Rhabditida</taxon>
        <taxon>Rhabditina</taxon>
        <taxon>Rhabditomorpha</taxon>
        <taxon>Rhabditoidea</taxon>
        <taxon>Rhabditidae</taxon>
        <taxon>Peloderinae</taxon>
        <taxon>Caenorhabditis</taxon>
    </lineage>
</organism>
<name>E3M4P0_CAERE</name>
<dbReference type="InParanoid" id="E3M4P0"/>
<feature type="region of interest" description="Disordered" evidence="1">
    <location>
        <begin position="60"/>
        <end position="124"/>
    </location>
</feature>
<dbReference type="OMA" id="WLIFRED"/>
<reference evidence="2" key="1">
    <citation type="submission" date="2007-07" db="EMBL/GenBank/DDBJ databases">
        <title>PCAP assembly of the Caenorhabditis remanei genome.</title>
        <authorList>
            <consortium name="The Caenorhabditis remanei Sequencing Consortium"/>
            <person name="Wilson R.K."/>
        </authorList>
    </citation>
    <scope>NUCLEOTIDE SEQUENCE [LARGE SCALE GENOMIC DNA]</scope>
    <source>
        <strain evidence="2">PB4641</strain>
    </source>
</reference>
<dbReference type="OrthoDB" id="5811397at2759"/>
<proteinExistence type="predicted"/>
<feature type="compositionally biased region" description="Low complexity" evidence="1">
    <location>
        <begin position="364"/>
        <end position="379"/>
    </location>
</feature>
<keyword evidence="3" id="KW-1185">Reference proteome</keyword>
<feature type="region of interest" description="Disordered" evidence="1">
    <location>
        <begin position="332"/>
        <end position="386"/>
    </location>
</feature>
<dbReference type="AlphaFoldDB" id="E3M4P0"/>